<proteinExistence type="predicted"/>
<comment type="caution">
    <text evidence="1">The sequence shown here is derived from an EMBL/GenBank/DDBJ whole genome shotgun (WGS) entry which is preliminary data.</text>
</comment>
<gene>
    <name evidence="1" type="ORF">ABID39_001528</name>
</gene>
<organism evidence="1 2">
    <name type="scientific">Bartonella japonica</name>
    <dbReference type="NCBI Taxonomy" id="357761"/>
    <lineage>
        <taxon>Bacteria</taxon>
        <taxon>Pseudomonadati</taxon>
        <taxon>Pseudomonadota</taxon>
        <taxon>Alphaproteobacteria</taxon>
        <taxon>Hyphomicrobiales</taxon>
        <taxon>Bartonellaceae</taxon>
        <taxon>Bartonella</taxon>
    </lineage>
</organism>
<dbReference type="Proteomes" id="UP001549112">
    <property type="component" value="Unassembled WGS sequence"/>
</dbReference>
<evidence type="ECO:0000313" key="2">
    <source>
        <dbReference type="Proteomes" id="UP001549112"/>
    </source>
</evidence>
<sequence>MEVCSSVKFAMLRELGLRQVIMKSKKVQRLADIIKKFKAYSDEAFDFIFSGHNAMSLGVVLLITKCPSEDSNFY</sequence>
<reference evidence="1 2" key="1">
    <citation type="submission" date="2024-06" db="EMBL/GenBank/DDBJ databases">
        <title>Genomic Encyclopedia of Type Strains, Phase IV (KMG-IV): sequencing the most valuable type-strain genomes for metagenomic binning, comparative biology and taxonomic classification.</title>
        <authorList>
            <person name="Goeker M."/>
        </authorList>
    </citation>
    <scope>NUCLEOTIDE SEQUENCE [LARGE SCALE GENOMIC DNA]</scope>
    <source>
        <strain evidence="1 2">DSM 23650</strain>
    </source>
</reference>
<dbReference type="EMBL" id="JBEPLT010000028">
    <property type="protein sequence ID" value="MET3560812.1"/>
    <property type="molecule type" value="Genomic_DNA"/>
</dbReference>
<evidence type="ECO:0000313" key="1">
    <source>
        <dbReference type="EMBL" id="MET3560812.1"/>
    </source>
</evidence>
<keyword evidence="2" id="KW-1185">Reference proteome</keyword>
<protein>
    <submittedName>
        <fullName evidence="1">Uncharacterized protein</fullName>
    </submittedName>
</protein>
<name>A0ABV2FQF9_9HYPH</name>
<accession>A0ABV2FQF9</accession>